<reference evidence="2" key="1">
    <citation type="journal article" date="2023" name="Insect Mol. Biol.">
        <title>Genome sequencing provides insights into the evolution of gene families encoding plant cell wall-degrading enzymes in longhorned beetles.</title>
        <authorList>
            <person name="Shin N.R."/>
            <person name="Okamura Y."/>
            <person name="Kirsch R."/>
            <person name="Pauchet Y."/>
        </authorList>
    </citation>
    <scope>NUCLEOTIDE SEQUENCE</scope>
    <source>
        <strain evidence="2">MMC_N1</strain>
    </source>
</reference>
<keyword evidence="3" id="KW-1185">Reference proteome</keyword>
<dbReference type="InterPro" id="IPR021717">
    <property type="entry name" value="Nucleoporin_Nup160"/>
</dbReference>
<protein>
    <recommendedName>
        <fullName evidence="1">NUP160 middle TPR domain-containing protein</fullName>
    </recommendedName>
</protein>
<gene>
    <name evidence="2" type="ORF">NQ317_017647</name>
</gene>
<name>A0ABQ9JLE1_9CUCU</name>
<evidence type="ECO:0000313" key="2">
    <source>
        <dbReference type="EMBL" id="KAJ8978444.1"/>
    </source>
</evidence>
<feature type="domain" description="NUP160 middle TPR" evidence="1">
    <location>
        <begin position="80"/>
        <end position="216"/>
    </location>
</feature>
<organism evidence="2 3">
    <name type="scientific">Molorchus minor</name>
    <dbReference type="NCBI Taxonomy" id="1323400"/>
    <lineage>
        <taxon>Eukaryota</taxon>
        <taxon>Metazoa</taxon>
        <taxon>Ecdysozoa</taxon>
        <taxon>Arthropoda</taxon>
        <taxon>Hexapoda</taxon>
        <taxon>Insecta</taxon>
        <taxon>Pterygota</taxon>
        <taxon>Neoptera</taxon>
        <taxon>Endopterygota</taxon>
        <taxon>Coleoptera</taxon>
        <taxon>Polyphaga</taxon>
        <taxon>Cucujiformia</taxon>
        <taxon>Chrysomeloidea</taxon>
        <taxon>Cerambycidae</taxon>
        <taxon>Lamiinae</taxon>
        <taxon>Monochamini</taxon>
        <taxon>Molorchus</taxon>
    </lineage>
</organism>
<sequence>MYVVCNQSGRQAMVFPANIADSTFKFKATNFRRWGKCLQRGDTEARKSFARVKCSDEALAHWHLSMLPYLNHLRHIMKLFISSILFNKRRETTKPKIYSKKLQRVFLLIPFLEQRLLRGIEDNPTKAYINYYLKVIQLFELHKARDCAISVANTALSIVEQGDPLSAPRAPADEKVTMQKMLATLYSIKFKHHLALKHYQLAFDSLNSNPDAERKKTI</sequence>
<dbReference type="InterPro" id="IPR056535">
    <property type="entry name" value="TPR_NUP160_M"/>
</dbReference>
<dbReference type="PANTHER" id="PTHR21286">
    <property type="entry name" value="NUCLEAR PORE COMPLEX PROTEIN NUP160"/>
    <property type="match status" value="1"/>
</dbReference>
<dbReference type="EMBL" id="JAPWTJ010000438">
    <property type="protein sequence ID" value="KAJ8978444.1"/>
    <property type="molecule type" value="Genomic_DNA"/>
</dbReference>
<dbReference type="Proteomes" id="UP001162164">
    <property type="component" value="Unassembled WGS sequence"/>
</dbReference>
<comment type="caution">
    <text evidence="2">The sequence shown here is derived from an EMBL/GenBank/DDBJ whole genome shotgun (WGS) entry which is preliminary data.</text>
</comment>
<proteinExistence type="predicted"/>
<dbReference type="Pfam" id="PF23354">
    <property type="entry name" value="TPR_NUP160_120_M"/>
    <property type="match status" value="1"/>
</dbReference>
<dbReference type="PANTHER" id="PTHR21286:SF0">
    <property type="entry name" value="NUCLEAR PORE COMPLEX PROTEIN NUP160"/>
    <property type="match status" value="1"/>
</dbReference>
<evidence type="ECO:0000259" key="1">
    <source>
        <dbReference type="Pfam" id="PF23354"/>
    </source>
</evidence>
<accession>A0ABQ9JLE1</accession>
<evidence type="ECO:0000313" key="3">
    <source>
        <dbReference type="Proteomes" id="UP001162164"/>
    </source>
</evidence>